<evidence type="ECO:0000313" key="2">
    <source>
        <dbReference type="EMBL" id="TMJ02079.1"/>
    </source>
</evidence>
<reference evidence="2 3" key="1">
    <citation type="journal article" date="2019" name="Nat. Microbiol.">
        <title>Mediterranean grassland soil C-N compound turnover is dependent on rainfall and depth, and is mediated by genomically divergent microorganisms.</title>
        <authorList>
            <person name="Diamond S."/>
            <person name="Andeer P.F."/>
            <person name="Li Z."/>
            <person name="Crits-Christoph A."/>
            <person name="Burstein D."/>
            <person name="Anantharaman K."/>
            <person name="Lane K.R."/>
            <person name="Thomas B.C."/>
            <person name="Pan C."/>
            <person name="Northen T.R."/>
            <person name="Banfield J.F."/>
        </authorList>
    </citation>
    <scope>NUCLEOTIDE SEQUENCE [LARGE SCALE GENOMIC DNA]</scope>
    <source>
        <strain evidence="2">NP_4</strain>
    </source>
</reference>
<name>A0A537L258_9BACT</name>
<comment type="caution">
    <text evidence="2">The sequence shown here is derived from an EMBL/GenBank/DDBJ whole genome shotgun (WGS) entry which is preliminary data.</text>
</comment>
<protein>
    <recommendedName>
        <fullName evidence="4">DUF5666 domain-containing protein</fullName>
    </recommendedName>
</protein>
<evidence type="ECO:0000313" key="3">
    <source>
        <dbReference type="Proteomes" id="UP000319353"/>
    </source>
</evidence>
<evidence type="ECO:0008006" key="4">
    <source>
        <dbReference type="Google" id="ProtNLM"/>
    </source>
</evidence>
<gene>
    <name evidence="2" type="ORF">E6H01_07220</name>
</gene>
<dbReference type="AlphaFoldDB" id="A0A537L258"/>
<organism evidence="2 3">
    <name type="scientific">Candidatus Segetimicrobium genomatis</name>
    <dbReference type="NCBI Taxonomy" id="2569760"/>
    <lineage>
        <taxon>Bacteria</taxon>
        <taxon>Bacillati</taxon>
        <taxon>Candidatus Sysuimicrobiota</taxon>
        <taxon>Candidatus Sysuimicrobiia</taxon>
        <taxon>Candidatus Sysuimicrobiales</taxon>
        <taxon>Candidatus Segetimicrobiaceae</taxon>
        <taxon>Candidatus Segetimicrobium</taxon>
    </lineage>
</organism>
<dbReference type="EMBL" id="VBAL01000088">
    <property type="protein sequence ID" value="TMJ02079.1"/>
    <property type="molecule type" value="Genomic_DNA"/>
</dbReference>
<feature type="signal peptide" evidence="1">
    <location>
        <begin position="1"/>
        <end position="23"/>
    </location>
</feature>
<proteinExistence type="predicted"/>
<feature type="chain" id="PRO_5022018940" description="DUF5666 domain-containing protein" evidence="1">
    <location>
        <begin position="24"/>
        <end position="121"/>
    </location>
</feature>
<accession>A0A537L258</accession>
<dbReference type="Proteomes" id="UP000319353">
    <property type="component" value="Unassembled WGS sequence"/>
</dbReference>
<keyword evidence="1" id="KW-0732">Signal</keyword>
<sequence>MKQMMVFVAVLTAVLAVATTTWAAGPMQEATQDRSTSGPFVFQAEVLEVGNGWLEVKTVAVEPGSDLRANRRLLIFETADTKFLMAGEAASNADVKVGEMVGIAGTIDDMAYQANSISVIP</sequence>
<evidence type="ECO:0000256" key="1">
    <source>
        <dbReference type="SAM" id="SignalP"/>
    </source>
</evidence>